<evidence type="ECO:0000256" key="1">
    <source>
        <dbReference type="ARBA" id="ARBA00004141"/>
    </source>
</evidence>
<dbReference type="Pfam" id="PF01769">
    <property type="entry name" value="MgtE"/>
    <property type="match status" value="1"/>
</dbReference>
<proteinExistence type="inferred from homology"/>
<dbReference type="InterPro" id="IPR000644">
    <property type="entry name" value="CBS_dom"/>
</dbReference>
<dbReference type="GO" id="GO:0015095">
    <property type="term" value="F:magnesium ion transmembrane transporter activity"/>
    <property type="evidence" value="ECO:0007669"/>
    <property type="project" value="InterPro"/>
</dbReference>
<dbReference type="InterPro" id="IPR046342">
    <property type="entry name" value="CBS_dom_sf"/>
</dbReference>
<dbReference type="Gene3D" id="3.10.580.10">
    <property type="entry name" value="CBS-domain"/>
    <property type="match status" value="1"/>
</dbReference>
<dbReference type="PANTHER" id="PTHR43773">
    <property type="entry name" value="MAGNESIUM TRANSPORTER MGTE"/>
    <property type="match status" value="1"/>
</dbReference>
<evidence type="ECO:0000256" key="3">
    <source>
        <dbReference type="ARBA" id="ARBA00022448"/>
    </source>
</evidence>
<dbReference type="GO" id="GO:0046872">
    <property type="term" value="F:metal ion binding"/>
    <property type="evidence" value="ECO:0007669"/>
    <property type="project" value="UniProtKB-KW"/>
</dbReference>
<keyword evidence="7 9" id="KW-0472">Membrane</keyword>
<evidence type="ECO:0000256" key="8">
    <source>
        <dbReference type="PROSITE-ProRule" id="PRU00703"/>
    </source>
</evidence>
<comment type="caution">
    <text evidence="11">The sequence shown here is derived from an EMBL/GenBank/DDBJ whole genome shotgun (WGS) entry which is preliminary data.</text>
</comment>
<dbReference type="GO" id="GO:0005886">
    <property type="term" value="C:plasma membrane"/>
    <property type="evidence" value="ECO:0007669"/>
    <property type="project" value="UniProtKB-SubCell"/>
</dbReference>
<protein>
    <recommendedName>
        <fullName evidence="9">Magnesium transporter MgtE</fullName>
    </recommendedName>
</protein>
<feature type="transmembrane region" description="Helical" evidence="9">
    <location>
        <begin position="438"/>
        <end position="461"/>
    </location>
</feature>
<gene>
    <name evidence="11" type="primary">mgtE</name>
    <name evidence="11" type="ORF">ENM84_00990</name>
</gene>
<dbReference type="AlphaFoldDB" id="A0A7C5TF70"/>
<feature type="domain" description="CBS" evidence="10">
    <location>
        <begin position="205"/>
        <end position="263"/>
    </location>
</feature>
<evidence type="ECO:0000256" key="6">
    <source>
        <dbReference type="ARBA" id="ARBA00022989"/>
    </source>
</evidence>
<dbReference type="InterPro" id="IPR038076">
    <property type="entry name" value="MgtE_N_sf"/>
</dbReference>
<keyword evidence="3 9" id="KW-0813">Transport</keyword>
<feature type="transmembrane region" description="Helical" evidence="9">
    <location>
        <begin position="400"/>
        <end position="426"/>
    </location>
</feature>
<dbReference type="SUPFAM" id="SSF54631">
    <property type="entry name" value="CBS-domain pair"/>
    <property type="match status" value="1"/>
</dbReference>
<evidence type="ECO:0000256" key="4">
    <source>
        <dbReference type="ARBA" id="ARBA00022692"/>
    </source>
</evidence>
<comment type="function">
    <text evidence="9">Acts as a magnesium transporter.</text>
</comment>
<evidence type="ECO:0000256" key="7">
    <source>
        <dbReference type="ARBA" id="ARBA00023136"/>
    </source>
</evidence>
<keyword evidence="9" id="KW-1003">Cell membrane</keyword>
<reference evidence="11" key="1">
    <citation type="journal article" date="2020" name="mSystems">
        <title>Genome- and Community-Level Interaction Insights into Carbon Utilization and Element Cycling Functions of Hydrothermarchaeota in Hydrothermal Sediment.</title>
        <authorList>
            <person name="Zhou Z."/>
            <person name="Liu Y."/>
            <person name="Xu W."/>
            <person name="Pan J."/>
            <person name="Luo Z.H."/>
            <person name="Li M."/>
        </authorList>
    </citation>
    <scope>NUCLEOTIDE SEQUENCE [LARGE SCALE GENOMIC DNA]</scope>
    <source>
        <strain evidence="11">SpSt-1121</strain>
    </source>
</reference>
<evidence type="ECO:0000256" key="9">
    <source>
        <dbReference type="RuleBase" id="RU362011"/>
    </source>
</evidence>
<keyword evidence="8" id="KW-0129">CBS domain</keyword>
<keyword evidence="4 9" id="KW-0812">Transmembrane</keyword>
<dbReference type="NCBIfam" id="TIGR00400">
    <property type="entry name" value="mgtE"/>
    <property type="match status" value="1"/>
</dbReference>
<dbReference type="Pfam" id="PF03448">
    <property type="entry name" value="MgtE_N"/>
    <property type="match status" value="1"/>
</dbReference>
<dbReference type="InterPro" id="IPR006669">
    <property type="entry name" value="MgtE_transporter"/>
</dbReference>
<keyword evidence="5 9" id="KW-0460">Magnesium</keyword>
<comment type="similarity">
    <text evidence="2 9">Belongs to the SLC41A transporter family.</text>
</comment>
<evidence type="ECO:0000256" key="2">
    <source>
        <dbReference type="ARBA" id="ARBA00009749"/>
    </source>
</evidence>
<name>A0A7C5TF70_9CREN</name>
<organism evidence="11">
    <name type="scientific">Ignisphaera aggregans</name>
    <dbReference type="NCBI Taxonomy" id="334771"/>
    <lineage>
        <taxon>Archaea</taxon>
        <taxon>Thermoproteota</taxon>
        <taxon>Thermoprotei</taxon>
        <taxon>Desulfurococcales</taxon>
        <taxon>Desulfurococcaceae</taxon>
        <taxon>Ignisphaera</taxon>
    </lineage>
</organism>
<keyword evidence="6 9" id="KW-1133">Transmembrane helix</keyword>
<dbReference type="Gene3D" id="1.25.60.10">
    <property type="entry name" value="MgtE N-terminal domain-like"/>
    <property type="match status" value="1"/>
</dbReference>
<comment type="caution">
    <text evidence="9">Lacks conserved residue(s) required for the propagation of feature annotation.</text>
</comment>
<feature type="transmembrane region" description="Helical" evidence="9">
    <location>
        <begin position="371"/>
        <end position="394"/>
    </location>
</feature>
<dbReference type="InterPro" id="IPR036739">
    <property type="entry name" value="SLC41_membr_dom_sf"/>
</dbReference>
<keyword evidence="9" id="KW-0479">Metal-binding</keyword>
<dbReference type="Pfam" id="PF00571">
    <property type="entry name" value="CBS"/>
    <property type="match status" value="2"/>
</dbReference>
<dbReference type="SUPFAM" id="SSF161093">
    <property type="entry name" value="MgtE membrane domain-like"/>
    <property type="match status" value="1"/>
</dbReference>
<comment type="subunit">
    <text evidence="9">Homodimer.</text>
</comment>
<feature type="domain" description="CBS" evidence="10">
    <location>
        <begin position="139"/>
        <end position="203"/>
    </location>
</feature>
<accession>A0A7C5TF70</accession>
<feature type="transmembrane region" description="Helical" evidence="9">
    <location>
        <begin position="294"/>
        <end position="314"/>
    </location>
</feature>
<evidence type="ECO:0000259" key="10">
    <source>
        <dbReference type="PROSITE" id="PS51371"/>
    </source>
</evidence>
<dbReference type="Gene3D" id="1.10.357.20">
    <property type="entry name" value="SLC41 divalent cation transporters, integral membrane domain"/>
    <property type="match status" value="1"/>
</dbReference>
<dbReference type="SUPFAM" id="SSF158791">
    <property type="entry name" value="MgtE N-terminal domain-like"/>
    <property type="match status" value="1"/>
</dbReference>
<dbReference type="PROSITE" id="PS51371">
    <property type="entry name" value="CBS"/>
    <property type="match status" value="2"/>
</dbReference>
<comment type="subcellular location">
    <subcellularLocation>
        <location evidence="9">Cell membrane</location>
        <topology evidence="9">Multi-pass membrane protein</topology>
    </subcellularLocation>
    <subcellularLocation>
        <location evidence="1">Membrane</location>
        <topology evidence="1">Multi-pass membrane protein</topology>
    </subcellularLocation>
</comment>
<dbReference type="EMBL" id="DRZI01000031">
    <property type="protein sequence ID" value="HHP81218.1"/>
    <property type="molecule type" value="Genomic_DNA"/>
</dbReference>
<dbReference type="CDD" id="cd04606">
    <property type="entry name" value="CBS_pair_Mg_transporter"/>
    <property type="match status" value="1"/>
</dbReference>
<dbReference type="SMART" id="SM00924">
    <property type="entry name" value="MgtE_N"/>
    <property type="match status" value="1"/>
</dbReference>
<dbReference type="InterPro" id="IPR006667">
    <property type="entry name" value="SLC41_membr_dom"/>
</dbReference>
<sequence>MNNNVIEQHVENIKNMLEADKEVEAGKLLSSLDPPTAYNVILRLSSEERYRVLAYLTLENLADVLDRFPEDILYEIVVIKGIDEFSKIIDSIPLDKAADILIKLPPRYRSETLAVLSKEKEYEIMKLLRYPPESAGGIMTPQIPIFNDSMTVGEAIEIYLTRSRLGFYDRHYYIYAINSNGKLIGYIDVKSFLSRPRNIKIGECVTKPKITVTVDKDREDAAKLFLEYDLLELPVIDHDGKLLGAITIDDILDVLVSEYSEDLLKYGGIIEALKGSYITSNPLKLALRRIPMIIYLYLMNSITGSIIATFTNVIERYALLAAFLPMLADNSGNIGAQSSSLIIRSLALGEVRISRRDILRVLLKEFTTTAVMLSILIPIAFGIAFAISFPLIGLQGGVRIGLIVSTALLVSCYVSDITGALLPIILAKMRLDPAVASAPLVTTVGDIATASTYFFIALFLLGLT</sequence>
<dbReference type="InterPro" id="IPR006668">
    <property type="entry name" value="Mg_transptr_MgtE_intracell_dom"/>
</dbReference>
<dbReference type="SMART" id="SM00116">
    <property type="entry name" value="CBS"/>
    <property type="match status" value="2"/>
</dbReference>
<evidence type="ECO:0000256" key="5">
    <source>
        <dbReference type="ARBA" id="ARBA00022842"/>
    </source>
</evidence>
<evidence type="ECO:0000313" key="11">
    <source>
        <dbReference type="EMBL" id="HHP81218.1"/>
    </source>
</evidence>
<dbReference type="PANTHER" id="PTHR43773:SF1">
    <property type="entry name" value="MAGNESIUM TRANSPORTER MGTE"/>
    <property type="match status" value="1"/>
</dbReference>